<sequence length="597" mass="64215">MRMRRLRFAQLSPTADTTALRDTTWCIANGVLGKLFTASQGASQQPAAPHNLTHRRAVANTEEVLMASGGKVPTARPTPQPCEPWGTSAASRAPAPALLGRDAGPGRWGRAAVRNPARSALRAKCYLERLLWMHHSFAEEQSILSLKTQYLEELERSFLARTGRNLAQLRKDILGWKRDTPEKKTGSLTTEKREDHSAKDLSQGEDIKIHNIWVNPSVPELFQAPDVDHLQEGPGSLGAEEAGDIAGDLQRVSPVLAGHCTPLPSTTEEEAKAPACPFFIKQDPESENPKAAPYSLPDYEDKALQDTALYVVTEAVGKAVPVTASGLQNPLSETVAPDSTPAAELESKVPALHSPTASDEALQDTALYVVTEVVGKAVLVTQQDQTQSTETTTAAPPPAEPQDRESPLAEEASTAPLSPTSENEGDAAASPMAQDLPHQVIWAQGPAPGILTCWRQARPLGCVWQEMPGALRVIPLTSPPSAAPALALPMQVPCESRNEPQPSCGLRDVPEDVPGGYPSRGHFGPATSPWESPVASGWKELAHCLSSPSPTPLLPPTGIITLPHTPAQQQRPSLFRQMLRALRRAFRCSCIRGQEDQ</sequence>
<gene>
    <name evidence="2" type="ORF">llap_12009</name>
</gene>
<feature type="region of interest" description="Disordered" evidence="1">
    <location>
        <begin position="70"/>
        <end position="102"/>
    </location>
</feature>
<evidence type="ECO:0000256" key="1">
    <source>
        <dbReference type="SAM" id="MobiDB-lite"/>
    </source>
</evidence>
<dbReference type="EMBL" id="KZ507033">
    <property type="protein sequence ID" value="PKU37682.1"/>
    <property type="molecule type" value="Genomic_DNA"/>
</dbReference>
<keyword evidence="3" id="KW-1185">Reference proteome</keyword>
<feature type="compositionally biased region" description="Basic and acidic residues" evidence="1">
    <location>
        <begin position="179"/>
        <end position="199"/>
    </location>
</feature>
<evidence type="ECO:0000313" key="2">
    <source>
        <dbReference type="EMBL" id="PKU37682.1"/>
    </source>
</evidence>
<reference evidence="3" key="2">
    <citation type="submission" date="2017-12" db="EMBL/GenBank/DDBJ databases">
        <title>Genome sequence of the Bar-tailed Godwit (Limosa lapponica baueri).</title>
        <authorList>
            <person name="Lima N.C.B."/>
            <person name="Parody-Merino A.M."/>
            <person name="Battley P.F."/>
            <person name="Fidler A.E."/>
            <person name="Prosdocimi F."/>
        </authorList>
    </citation>
    <scope>NUCLEOTIDE SEQUENCE [LARGE SCALE GENOMIC DNA]</scope>
</reference>
<protein>
    <submittedName>
        <fullName evidence="2">Uncharacterized protein</fullName>
    </submittedName>
</protein>
<name>A0A2I0TV81_LIMLA</name>
<dbReference type="OrthoDB" id="9402275at2759"/>
<reference evidence="3" key="1">
    <citation type="submission" date="2017-11" db="EMBL/GenBank/DDBJ databases">
        <authorList>
            <person name="Lima N.C."/>
            <person name="Parody-Merino A.M."/>
            <person name="Battley P.F."/>
            <person name="Fidler A.E."/>
            <person name="Prosdocimi F."/>
        </authorList>
    </citation>
    <scope>NUCLEOTIDE SEQUENCE [LARGE SCALE GENOMIC DNA]</scope>
</reference>
<evidence type="ECO:0000313" key="3">
    <source>
        <dbReference type="Proteomes" id="UP000233556"/>
    </source>
</evidence>
<dbReference type="AlphaFoldDB" id="A0A2I0TV81"/>
<dbReference type="Proteomes" id="UP000233556">
    <property type="component" value="Unassembled WGS sequence"/>
</dbReference>
<feature type="compositionally biased region" description="Low complexity" evidence="1">
    <location>
        <begin position="382"/>
        <end position="394"/>
    </location>
</feature>
<feature type="region of interest" description="Disordered" evidence="1">
    <location>
        <begin position="179"/>
        <end position="201"/>
    </location>
</feature>
<feature type="region of interest" description="Disordered" evidence="1">
    <location>
        <begin position="382"/>
        <end position="432"/>
    </location>
</feature>
<feature type="compositionally biased region" description="Low complexity" evidence="1">
    <location>
        <begin position="86"/>
        <end position="101"/>
    </location>
</feature>
<feature type="region of interest" description="Disordered" evidence="1">
    <location>
        <begin position="329"/>
        <end position="357"/>
    </location>
</feature>
<accession>A0A2I0TV81</accession>
<proteinExistence type="predicted"/>
<organism evidence="2 3">
    <name type="scientific">Limosa lapponica baueri</name>
    <dbReference type="NCBI Taxonomy" id="1758121"/>
    <lineage>
        <taxon>Eukaryota</taxon>
        <taxon>Metazoa</taxon>
        <taxon>Chordata</taxon>
        <taxon>Craniata</taxon>
        <taxon>Vertebrata</taxon>
        <taxon>Euteleostomi</taxon>
        <taxon>Archelosauria</taxon>
        <taxon>Archosauria</taxon>
        <taxon>Dinosauria</taxon>
        <taxon>Saurischia</taxon>
        <taxon>Theropoda</taxon>
        <taxon>Coelurosauria</taxon>
        <taxon>Aves</taxon>
        <taxon>Neognathae</taxon>
        <taxon>Neoaves</taxon>
        <taxon>Charadriiformes</taxon>
        <taxon>Scolopacidae</taxon>
        <taxon>Limosa</taxon>
    </lineage>
</organism>